<evidence type="ECO:0000256" key="3">
    <source>
        <dbReference type="ARBA" id="ARBA00012737"/>
    </source>
</evidence>
<gene>
    <name evidence="12" type="ORF">E5672_10610</name>
</gene>
<dbReference type="InterPro" id="IPR017539">
    <property type="entry name" value="XrtA_amidotfase"/>
</dbReference>
<evidence type="ECO:0000256" key="8">
    <source>
        <dbReference type="PIRSR" id="PIRSR001589-1"/>
    </source>
</evidence>
<keyword evidence="6 8" id="KW-0315">Glutamine amidotransferase</keyword>
<dbReference type="InterPro" id="IPR033738">
    <property type="entry name" value="AsnB_N"/>
</dbReference>
<accession>A0A4U0ZK87</accession>
<dbReference type="SUPFAM" id="SSF56235">
    <property type="entry name" value="N-terminal nucleophile aminohydrolases (Ntn hydrolases)"/>
    <property type="match status" value="1"/>
</dbReference>
<feature type="domain" description="Glutamine amidotransferase type-2" evidence="11">
    <location>
        <begin position="2"/>
        <end position="214"/>
    </location>
</feature>
<dbReference type="NCBIfam" id="TIGR03108">
    <property type="entry name" value="eps_aminotran_1"/>
    <property type="match status" value="1"/>
</dbReference>
<dbReference type="InterPro" id="IPR006426">
    <property type="entry name" value="Asn_synth_AEB"/>
</dbReference>
<evidence type="ECO:0000313" key="13">
    <source>
        <dbReference type="Proteomes" id="UP000305471"/>
    </source>
</evidence>
<dbReference type="GO" id="GO:0004066">
    <property type="term" value="F:asparagine synthase (glutamine-hydrolyzing) activity"/>
    <property type="evidence" value="ECO:0007669"/>
    <property type="project" value="UniProtKB-EC"/>
</dbReference>
<name>A0A4U0ZK87_9ALTE</name>
<dbReference type="GO" id="GO:0006529">
    <property type="term" value="P:asparagine biosynthetic process"/>
    <property type="evidence" value="ECO:0007669"/>
    <property type="project" value="UniProtKB-KW"/>
</dbReference>
<reference evidence="12 13" key="1">
    <citation type="submission" date="2019-04" db="EMBL/GenBank/DDBJ databases">
        <title>Alteromonas portus sp. nov., an alginate lyase-excreting marine bacterium.</title>
        <authorList>
            <person name="Huang H."/>
            <person name="Mo K."/>
            <person name="Bao S."/>
        </authorList>
    </citation>
    <scope>NUCLEOTIDE SEQUENCE [LARGE SCALE GENOMIC DNA]</scope>
    <source>
        <strain evidence="12 13">HB161718</strain>
    </source>
</reference>
<dbReference type="EC" id="6.3.5.4" evidence="3"/>
<keyword evidence="4 9" id="KW-0547">Nucleotide-binding</keyword>
<dbReference type="Gene3D" id="3.60.20.10">
    <property type="entry name" value="Glutamine Phosphoribosylpyrophosphate, subunit 1, domain 1"/>
    <property type="match status" value="1"/>
</dbReference>
<dbReference type="Gene3D" id="3.40.50.620">
    <property type="entry name" value="HUPs"/>
    <property type="match status" value="1"/>
</dbReference>
<evidence type="ECO:0000313" key="12">
    <source>
        <dbReference type="EMBL" id="TKB03480.1"/>
    </source>
</evidence>
<comment type="similarity">
    <text evidence="2">Belongs to the asparagine synthetase family.</text>
</comment>
<evidence type="ECO:0000259" key="11">
    <source>
        <dbReference type="PROSITE" id="PS51278"/>
    </source>
</evidence>
<dbReference type="PROSITE" id="PS51278">
    <property type="entry name" value="GATASE_TYPE_2"/>
    <property type="match status" value="1"/>
</dbReference>
<dbReference type="GO" id="GO:0005829">
    <property type="term" value="C:cytosol"/>
    <property type="evidence" value="ECO:0007669"/>
    <property type="project" value="TreeGrafter"/>
</dbReference>
<dbReference type="InterPro" id="IPR014729">
    <property type="entry name" value="Rossmann-like_a/b/a_fold"/>
</dbReference>
<dbReference type="InterPro" id="IPR051786">
    <property type="entry name" value="ASN_synthetase/amidase"/>
</dbReference>
<protein>
    <recommendedName>
        <fullName evidence="3">asparagine synthase (glutamine-hydrolyzing)</fullName>
        <ecNumber evidence="3">6.3.5.4</ecNumber>
    </recommendedName>
</protein>
<evidence type="ECO:0000256" key="4">
    <source>
        <dbReference type="ARBA" id="ARBA00022741"/>
    </source>
</evidence>
<feature type="binding site" evidence="9">
    <location>
        <begin position="363"/>
        <end position="364"/>
    </location>
    <ligand>
        <name>ATP</name>
        <dbReference type="ChEBI" id="CHEBI:30616"/>
    </ligand>
</feature>
<keyword evidence="5 9" id="KW-0067">ATP-binding</keyword>
<keyword evidence="13" id="KW-1185">Reference proteome</keyword>
<organism evidence="12 13">
    <name type="scientific">Alteromonas portus</name>
    <dbReference type="NCBI Taxonomy" id="2565549"/>
    <lineage>
        <taxon>Bacteria</taxon>
        <taxon>Pseudomonadati</taxon>
        <taxon>Pseudomonadota</taxon>
        <taxon>Gammaproteobacteria</taxon>
        <taxon>Alteromonadales</taxon>
        <taxon>Alteromonadaceae</taxon>
        <taxon>Alteromonas/Salinimonas group</taxon>
        <taxon>Alteromonas</taxon>
    </lineage>
</organism>
<dbReference type="AlphaFoldDB" id="A0A4U0ZK87"/>
<dbReference type="CDD" id="cd01991">
    <property type="entry name" value="Asn_synthase_B_C"/>
    <property type="match status" value="1"/>
</dbReference>
<evidence type="ECO:0000256" key="7">
    <source>
        <dbReference type="ARBA" id="ARBA00048741"/>
    </source>
</evidence>
<dbReference type="GO" id="GO:0005524">
    <property type="term" value="F:ATP binding"/>
    <property type="evidence" value="ECO:0007669"/>
    <property type="project" value="UniProtKB-KW"/>
</dbReference>
<dbReference type="RefSeq" id="WP_136782171.1">
    <property type="nucleotide sequence ID" value="NZ_SWCO01000005.1"/>
</dbReference>
<evidence type="ECO:0000256" key="6">
    <source>
        <dbReference type="ARBA" id="ARBA00022962"/>
    </source>
</evidence>
<dbReference type="NCBIfam" id="TIGR01536">
    <property type="entry name" value="asn_synth_AEB"/>
    <property type="match status" value="1"/>
</dbReference>
<sequence length="634" mass="72793">MCGVSGIFSFDKGQLISKQVLEDMNNAQIHRGPDAGGYFYGDGVALGHRRLSIIDITGGGQPIYSENKDVVIVFNGEIFNHHEIAEELKLKGYSYQTHSDTETILHSWREWGVKCLDKLRGMFVFLIWDEVKQQLFVARDRLGIKPLHYSQLADGSVIFGSELKVLKAHPELDRTLNYSAIEDYLTFGYIPDPKCIYSSVQKLEAGHYLLFQRGKSGTLPKPVQYWDLPWDQPQYDELDKEILTERFREAVDIRLESEVPLGAFLSGGVDSSAVVAMMAGLQKEPVTTCSIGFDVPDYNESEFASLVAKQYKTSHHLEVVNHEDFTLIDKMVELYDEPYSDSSALPTYKVCELARKHVTVALSGDGGDELFAGYRRYRLHMNEQRVRDVIPDPIRRRVFGFLGSIYPKLDWAPQFLRAKTTFQSLSMSSSEAYLNSVSKLRFDERRALYHKGFKRLIGEYKSNQVFDNVLKGKQIKDKLKEAQYLDYKTWVTGDIHTKVDRASMAHGLEVRVPIFDHKFVEWGFRLPSRLNLNNGEGKFSFKKALESYLSKDTLYREKMGFSVPMADWLRGPLKQKMMDLLSSECVSKHEIFDRNVLLEKAQQHISGKYDHAAALWTIMMLCQFLVKEEKERHQ</sequence>
<dbReference type="CDD" id="cd00712">
    <property type="entry name" value="AsnB"/>
    <property type="match status" value="1"/>
</dbReference>
<dbReference type="InterPro" id="IPR001962">
    <property type="entry name" value="Asn_synthase"/>
</dbReference>
<dbReference type="PIRSF" id="PIRSF001589">
    <property type="entry name" value="Asn_synthetase_glu-h"/>
    <property type="match status" value="1"/>
</dbReference>
<evidence type="ECO:0000256" key="5">
    <source>
        <dbReference type="ARBA" id="ARBA00022840"/>
    </source>
</evidence>
<dbReference type="OrthoDB" id="9763290at2"/>
<dbReference type="Pfam" id="PF00733">
    <property type="entry name" value="Asn_synthase"/>
    <property type="match status" value="1"/>
</dbReference>
<feature type="binding site" evidence="9">
    <location>
        <position position="100"/>
    </location>
    <ligand>
        <name>L-glutamine</name>
        <dbReference type="ChEBI" id="CHEBI:58359"/>
    </ligand>
</feature>
<dbReference type="PANTHER" id="PTHR43284">
    <property type="entry name" value="ASPARAGINE SYNTHETASE (GLUTAMINE-HYDROLYZING)"/>
    <property type="match status" value="1"/>
</dbReference>
<evidence type="ECO:0000256" key="1">
    <source>
        <dbReference type="ARBA" id="ARBA00005187"/>
    </source>
</evidence>
<feature type="binding site" evidence="9">
    <location>
        <position position="291"/>
    </location>
    <ligand>
        <name>ATP</name>
        <dbReference type="ChEBI" id="CHEBI:30616"/>
    </ligand>
</feature>
<keyword evidence="8" id="KW-0028">Amino-acid biosynthesis</keyword>
<keyword evidence="8" id="KW-0061">Asparagine biosynthesis</keyword>
<feature type="active site" description="For GATase activity" evidence="8">
    <location>
        <position position="2"/>
    </location>
</feature>
<proteinExistence type="inferred from homology"/>
<dbReference type="EMBL" id="SWCO01000005">
    <property type="protein sequence ID" value="TKB03480.1"/>
    <property type="molecule type" value="Genomic_DNA"/>
</dbReference>
<dbReference type="SUPFAM" id="SSF52402">
    <property type="entry name" value="Adenine nucleotide alpha hydrolases-like"/>
    <property type="match status" value="1"/>
</dbReference>
<dbReference type="InterPro" id="IPR029055">
    <property type="entry name" value="Ntn_hydrolases_N"/>
</dbReference>
<dbReference type="Pfam" id="PF13537">
    <property type="entry name" value="GATase_7"/>
    <property type="match status" value="1"/>
</dbReference>
<comment type="caution">
    <text evidence="12">The sequence shown here is derived from an EMBL/GenBank/DDBJ whole genome shotgun (WGS) entry which is preliminary data.</text>
</comment>
<dbReference type="Proteomes" id="UP000305471">
    <property type="component" value="Unassembled WGS sequence"/>
</dbReference>
<keyword evidence="12" id="KW-0808">Transferase</keyword>
<dbReference type="PANTHER" id="PTHR43284:SF1">
    <property type="entry name" value="ASPARAGINE SYNTHETASE"/>
    <property type="match status" value="1"/>
</dbReference>
<evidence type="ECO:0000256" key="9">
    <source>
        <dbReference type="PIRSR" id="PIRSR001589-2"/>
    </source>
</evidence>
<evidence type="ECO:0000256" key="2">
    <source>
        <dbReference type="ARBA" id="ARBA00005752"/>
    </source>
</evidence>
<comment type="catalytic activity">
    <reaction evidence="7">
        <text>L-aspartate + L-glutamine + ATP + H2O = L-asparagine + L-glutamate + AMP + diphosphate + H(+)</text>
        <dbReference type="Rhea" id="RHEA:12228"/>
        <dbReference type="ChEBI" id="CHEBI:15377"/>
        <dbReference type="ChEBI" id="CHEBI:15378"/>
        <dbReference type="ChEBI" id="CHEBI:29985"/>
        <dbReference type="ChEBI" id="CHEBI:29991"/>
        <dbReference type="ChEBI" id="CHEBI:30616"/>
        <dbReference type="ChEBI" id="CHEBI:33019"/>
        <dbReference type="ChEBI" id="CHEBI:58048"/>
        <dbReference type="ChEBI" id="CHEBI:58359"/>
        <dbReference type="ChEBI" id="CHEBI:456215"/>
        <dbReference type="EC" id="6.3.5.4"/>
    </reaction>
</comment>
<comment type="pathway">
    <text evidence="1">Amino-acid biosynthesis; L-asparagine biosynthesis; L-asparagine from L-aspartate (L-Gln route): step 1/1.</text>
</comment>
<evidence type="ECO:0000256" key="10">
    <source>
        <dbReference type="PIRSR" id="PIRSR001589-3"/>
    </source>
</evidence>
<dbReference type="GO" id="GO:0016740">
    <property type="term" value="F:transferase activity"/>
    <property type="evidence" value="ECO:0007669"/>
    <property type="project" value="UniProtKB-KW"/>
</dbReference>
<feature type="site" description="Important for beta-aspartyl-AMP intermediate formation" evidence="10">
    <location>
        <position position="365"/>
    </location>
</feature>
<dbReference type="InterPro" id="IPR017932">
    <property type="entry name" value="GATase_2_dom"/>
</dbReference>